<dbReference type="SUPFAM" id="SSF89447">
    <property type="entry name" value="AbrB/MazE/MraZ-like"/>
    <property type="match status" value="1"/>
</dbReference>
<dbReference type="AlphaFoldDB" id="A0A1G2KU04"/>
<dbReference type="SMART" id="SM00966">
    <property type="entry name" value="SpoVT_AbrB"/>
    <property type="match status" value="1"/>
</dbReference>
<dbReference type="PANTHER" id="PTHR40516">
    <property type="entry name" value="ANTITOXIN CHPS-RELATED"/>
    <property type="match status" value="1"/>
</dbReference>
<reference evidence="2 3" key="1">
    <citation type="journal article" date="2016" name="Nat. Commun.">
        <title>Thousands of microbial genomes shed light on interconnected biogeochemical processes in an aquifer system.</title>
        <authorList>
            <person name="Anantharaman K."/>
            <person name="Brown C.T."/>
            <person name="Hug L.A."/>
            <person name="Sharon I."/>
            <person name="Castelle C.J."/>
            <person name="Probst A.J."/>
            <person name="Thomas B.C."/>
            <person name="Singh A."/>
            <person name="Wilkins M.J."/>
            <person name="Karaoz U."/>
            <person name="Brodie E.L."/>
            <person name="Williams K.H."/>
            <person name="Hubbard S.S."/>
            <person name="Banfield J.F."/>
        </authorList>
    </citation>
    <scope>NUCLEOTIDE SEQUENCE [LARGE SCALE GENOMIC DNA]</scope>
</reference>
<organism evidence="2 3">
    <name type="scientific">Candidatus Sungbacteria bacterium RIFCSPHIGHO2_02_FULL_53_17</name>
    <dbReference type="NCBI Taxonomy" id="1802275"/>
    <lineage>
        <taxon>Bacteria</taxon>
        <taxon>Candidatus Sungiibacteriota</taxon>
    </lineage>
</organism>
<dbReference type="InterPro" id="IPR037914">
    <property type="entry name" value="SpoVT-AbrB_sf"/>
</dbReference>
<gene>
    <name evidence="2" type="ORF">A3C92_02465</name>
</gene>
<dbReference type="InterPro" id="IPR039052">
    <property type="entry name" value="Antitox_PemI-like"/>
</dbReference>
<dbReference type="GO" id="GO:0097351">
    <property type="term" value="F:toxin sequestering activity"/>
    <property type="evidence" value="ECO:0007669"/>
    <property type="project" value="InterPro"/>
</dbReference>
<protein>
    <recommendedName>
        <fullName evidence="1">SpoVT-AbrB domain-containing protein</fullName>
    </recommendedName>
</protein>
<dbReference type="Pfam" id="PF04014">
    <property type="entry name" value="MazE_antitoxin"/>
    <property type="match status" value="1"/>
</dbReference>
<sequence>METTIQKWGNSLAVRLPKSVTQKLALRAGRRVRVYNEGKGVAITPVHEHEKSLKDLLAMITPANIHAETDWGKPRGREVW</sequence>
<evidence type="ECO:0000313" key="2">
    <source>
        <dbReference type="EMBL" id="OHA02664.1"/>
    </source>
</evidence>
<name>A0A1G2KU04_9BACT</name>
<dbReference type="InterPro" id="IPR007159">
    <property type="entry name" value="SpoVT-AbrB_dom"/>
</dbReference>
<proteinExistence type="predicted"/>
<dbReference type="Proteomes" id="UP000177177">
    <property type="component" value="Unassembled WGS sequence"/>
</dbReference>
<feature type="domain" description="SpoVT-AbrB" evidence="1">
    <location>
        <begin position="6"/>
        <end position="51"/>
    </location>
</feature>
<dbReference type="Gene3D" id="2.10.260.10">
    <property type="match status" value="1"/>
</dbReference>
<accession>A0A1G2KU04</accession>
<dbReference type="EMBL" id="MHQN01000032">
    <property type="protein sequence ID" value="OHA02664.1"/>
    <property type="molecule type" value="Genomic_DNA"/>
</dbReference>
<evidence type="ECO:0000259" key="1">
    <source>
        <dbReference type="SMART" id="SM00966"/>
    </source>
</evidence>
<dbReference type="PANTHER" id="PTHR40516:SF1">
    <property type="entry name" value="ANTITOXIN CHPS-RELATED"/>
    <property type="match status" value="1"/>
</dbReference>
<dbReference type="GO" id="GO:0003677">
    <property type="term" value="F:DNA binding"/>
    <property type="evidence" value="ECO:0007669"/>
    <property type="project" value="InterPro"/>
</dbReference>
<comment type="caution">
    <text evidence="2">The sequence shown here is derived from an EMBL/GenBank/DDBJ whole genome shotgun (WGS) entry which is preliminary data.</text>
</comment>
<evidence type="ECO:0000313" key="3">
    <source>
        <dbReference type="Proteomes" id="UP000177177"/>
    </source>
</evidence>